<protein>
    <submittedName>
        <fullName evidence="2">Uncharacterized protein</fullName>
    </submittedName>
</protein>
<dbReference type="Proteomes" id="UP000325333">
    <property type="component" value="Unassembled WGS sequence"/>
</dbReference>
<sequence length="67" mass="7459">MKRAMPDKSFRNTLIAILSSILSVTPVLFVTLYSDDPVHNILAIPFLAGALCFLTALAILLYKDKHR</sequence>
<keyword evidence="1" id="KW-1133">Transmembrane helix</keyword>
<organism evidence="2 3">
    <name type="scientific">Azospirillum argentinense</name>
    <dbReference type="NCBI Taxonomy" id="2970906"/>
    <lineage>
        <taxon>Bacteria</taxon>
        <taxon>Pseudomonadati</taxon>
        <taxon>Pseudomonadota</taxon>
        <taxon>Alphaproteobacteria</taxon>
        <taxon>Rhodospirillales</taxon>
        <taxon>Azospirillaceae</taxon>
        <taxon>Azospirillum</taxon>
    </lineage>
</organism>
<feature type="transmembrane region" description="Helical" evidence="1">
    <location>
        <begin position="40"/>
        <end position="62"/>
    </location>
</feature>
<evidence type="ECO:0000256" key="1">
    <source>
        <dbReference type="SAM" id="Phobius"/>
    </source>
</evidence>
<keyword evidence="1" id="KW-0812">Transmembrane</keyword>
<gene>
    <name evidence="2" type="ORF">FH063_000427</name>
</gene>
<dbReference type="AlphaFoldDB" id="A0A5B0KZT2"/>
<keyword evidence="1" id="KW-0472">Membrane</keyword>
<comment type="caution">
    <text evidence="2">The sequence shown here is derived from an EMBL/GenBank/DDBJ whole genome shotgun (WGS) entry which is preliminary data.</text>
</comment>
<reference evidence="2 3" key="1">
    <citation type="submission" date="2019-07" db="EMBL/GenBank/DDBJ databases">
        <title>Genome sequencing of the stress-tolerant strain Azospirillum brasilense Az19.</title>
        <authorList>
            <person name="Maroniche G.A."/>
            <person name="Garcia J.E."/>
            <person name="Pagnussat L."/>
            <person name="Amenta M."/>
            <person name="Creus C.M."/>
        </authorList>
    </citation>
    <scope>NUCLEOTIDE SEQUENCE [LARGE SCALE GENOMIC DNA]</scope>
    <source>
        <strain evidence="2 3">Az19</strain>
    </source>
</reference>
<dbReference type="EMBL" id="VEWN01000001">
    <property type="protein sequence ID" value="KAA1058227.1"/>
    <property type="molecule type" value="Genomic_DNA"/>
</dbReference>
<feature type="transmembrane region" description="Helical" evidence="1">
    <location>
        <begin position="12"/>
        <end position="34"/>
    </location>
</feature>
<evidence type="ECO:0000313" key="3">
    <source>
        <dbReference type="Proteomes" id="UP000325333"/>
    </source>
</evidence>
<evidence type="ECO:0000313" key="2">
    <source>
        <dbReference type="EMBL" id="KAA1058227.1"/>
    </source>
</evidence>
<name>A0A5B0KZT2_9PROT</name>
<proteinExistence type="predicted"/>
<accession>A0A5B0KZT2</accession>